<accession>A0ABU7IYX0</accession>
<gene>
    <name evidence="1" type="ORF">V1I91_19145</name>
</gene>
<keyword evidence="2" id="KW-1185">Reference proteome</keyword>
<dbReference type="RefSeq" id="WP_255307434.1">
    <property type="nucleotide sequence ID" value="NZ_JAZDDG010000010.1"/>
</dbReference>
<name>A0ABU7IYX0_9FLAO</name>
<organism evidence="1 2">
    <name type="scientific">Maribacter cobaltidurans</name>
    <dbReference type="NCBI Taxonomy" id="1178778"/>
    <lineage>
        <taxon>Bacteria</taxon>
        <taxon>Pseudomonadati</taxon>
        <taxon>Bacteroidota</taxon>
        <taxon>Flavobacteriia</taxon>
        <taxon>Flavobacteriales</taxon>
        <taxon>Flavobacteriaceae</taxon>
        <taxon>Maribacter</taxon>
    </lineage>
</organism>
<comment type="caution">
    <text evidence="1">The sequence shown here is derived from an EMBL/GenBank/DDBJ whole genome shotgun (WGS) entry which is preliminary data.</text>
</comment>
<dbReference type="EMBL" id="JAZDDG010000010">
    <property type="protein sequence ID" value="MEE1978202.1"/>
    <property type="molecule type" value="Genomic_DNA"/>
</dbReference>
<evidence type="ECO:0000313" key="1">
    <source>
        <dbReference type="EMBL" id="MEE1978202.1"/>
    </source>
</evidence>
<protein>
    <submittedName>
        <fullName evidence="1">Uncharacterized protein</fullName>
    </submittedName>
</protein>
<dbReference type="Proteomes" id="UP001356308">
    <property type="component" value="Unassembled WGS sequence"/>
</dbReference>
<proteinExistence type="predicted"/>
<sequence>MHKVHDKDTIEMEIVPQIFLSQSGFPPTAPISEIINAILV</sequence>
<reference evidence="1 2" key="1">
    <citation type="submission" date="2024-01" db="EMBL/GenBank/DDBJ databases">
        <title>Maribacter spp. originated from different algae showed divergent polysaccharides utilization ability.</title>
        <authorList>
            <person name="Wang H."/>
            <person name="Wu Y."/>
        </authorList>
    </citation>
    <scope>NUCLEOTIDE SEQUENCE [LARGE SCALE GENOMIC DNA]</scope>
    <source>
        <strain evidence="1 2">PR1</strain>
    </source>
</reference>
<evidence type="ECO:0000313" key="2">
    <source>
        <dbReference type="Proteomes" id="UP001356308"/>
    </source>
</evidence>